<feature type="region of interest" description="Disordered" evidence="2">
    <location>
        <begin position="201"/>
        <end position="240"/>
    </location>
</feature>
<evidence type="ECO:0000313" key="4">
    <source>
        <dbReference type="Proteomes" id="UP001314205"/>
    </source>
</evidence>
<accession>A0AAV1M9N4</accession>
<sequence>MSSTFEDSFLDFDFNFLQQTPKNVMVESKIEKQRKAILIAKKKIIATDSLIKKYYAKKEALDQTERYLKNSKDECKQVCIEYNSTLEDYRKLEKDTQLLSQKNQELEERLNFSENQCKAIESHAHQLQVLVQEHETQIESLKIENQLEKSNIKEQPKSKGLQKHEYDSLLSHICLLRDIVLGKRKLRKHHKLILQKYDKLKPNSDVDDGSSSDSSAGEMDDFIHSIPSPMSPDKLSRKKADQIQKTCISKKLGKNVSKETTNKRIDGDQDSDSSNEIISEDTGRGSSLACSDIEKCFNSPDYYINDSPFSNVIQKDKKNYSDVATSPITVNEERIETATSPIPFNSAHKNQIITKDMGITVDSREFIISKSVSTSPISNRQREMITSPVNFDKLNSEIDMNNTLDFFPKDLECLELHTCSTYKNHVTTKEIEFAVDSRKLITTKNVATSPISNRQQEIATSPINFDKLHSDSGIKNLDDRLTKEEECKEMRTSSTFKSHVATKEIGIAVNYSDFIVSKSVATSPVRNKPRKISMSPVDFVELSIDSDMNNSNDDLIKEQDLFEMHTWSTYKSRVATKDIGISVDFKDFVDSKSNTVSHDTTSNTHREMATSPVFFNELSDESILNKSNDVLPQQRENHKSAYKNQISTKEIGTEVEFSDFVSSKAIATSPISSKQREIATSPVDFYELCSDSEINNSCDKLSKERECLEINNSNILNKNHYYDREVEKILTAMRFDHEIITPMPISPVIARNTEKNQITQDYVCQDAAKVGEENAILKATITDLAKEILNIKSLLQNHLRLNDEEIQNPSQYCNKNYKIIDTSVTAVAFTKPPQNTHVINELVENTSENSNITVDHNQVMIPELEKSLNIDDIQDRSESIHQNNISDLRDEITSKEINKSPTTTIEKLKRAKKLTRLDKLRKKLVPQTKIRRAKTPPIRKVRRQKQLLVKKKILEKSITVNNKIAYENAVKVMAELKSKQRDKSKDISISGDINTTNDCKKDNSKEKHNIKDISISDDVNTTNYCKKDNSKEKHNSKDISISGDVKTTNDCKNDNSKEKHNSKDIFMDLRKTNGFNQDLHIIPTNKDSSLFDVESTNHVTALNQTSPEICVTPVNDSALNNNSNIDINPQHSILLPNSITTRSRSKCLSSSQLSEPKTKKHRTITSDILLQDENPSTNNVPKSRRRLKRVAPDQLEVTTKRMLRSSNVVHVSNIDDQTIKNSDIENSIITPDNSQTICNRRRSSRLSTSQKNEETSTIKDTDAHKLTEIVTYSDLDIFTDTDISTSKSCKNQSNTDKVYDPKESILCRMLEKYAKYSVKGNVKKIPDNATNSICKKLEQGIAYILTVPLHETKNAMNNFVNEIQNWNVQNFMAGLMKYLKDPVRKDELFNKVNSPPAPQMTKSEQVLIYILKQLQTLWPSVDLVKIVFANIEFALFQLNHTPEFSTVESLSHFYAVLCRYFRAKSRLRLFILDAMYCIQYKSVTVIKQCLEVWMHILPLAHMGIAKSPLVTCLVYLLHFFKCEDKFNRVQEIREILSRKYFYQVTEWTEAKILDMFKNAIKELRDVPIEKKMLRMSLIILAKRRGPQWCQKNLVKNMLQPLIEKEDVPDRIKEFSVSVLGPLLKPYPNDMKVHCEIIVNQLLDMLERNVSPSMKEAIFSSLLYMKRHNQTRVTQALLSWNPQNVSPELEQLLKDYVREKPFKVWRNTLSRISVT</sequence>
<dbReference type="InterPro" id="IPR016024">
    <property type="entry name" value="ARM-type_fold"/>
</dbReference>
<evidence type="ECO:0000313" key="3">
    <source>
        <dbReference type="EMBL" id="CAK1603062.1"/>
    </source>
</evidence>
<dbReference type="Proteomes" id="UP001314205">
    <property type="component" value="Unassembled WGS sequence"/>
</dbReference>
<comment type="caution">
    <text evidence="3">The sequence shown here is derived from an EMBL/GenBank/DDBJ whole genome shotgun (WGS) entry which is preliminary data.</text>
</comment>
<dbReference type="SUPFAM" id="SSF48371">
    <property type="entry name" value="ARM repeat"/>
    <property type="match status" value="1"/>
</dbReference>
<name>A0AAV1M9N4_9NEOP</name>
<reference evidence="3 4" key="1">
    <citation type="submission" date="2023-11" db="EMBL/GenBank/DDBJ databases">
        <authorList>
            <person name="Hedman E."/>
            <person name="Englund M."/>
            <person name="Stromberg M."/>
            <person name="Nyberg Akerstrom W."/>
            <person name="Nylinder S."/>
            <person name="Jareborg N."/>
            <person name="Kallberg Y."/>
            <person name="Kronander E."/>
        </authorList>
    </citation>
    <scope>NUCLEOTIDE SEQUENCE [LARGE SCALE GENOMIC DNA]</scope>
</reference>
<gene>
    <name evidence="3" type="ORF">PARMNEM_LOCUS21479</name>
</gene>
<proteinExistence type="predicted"/>
<organism evidence="3 4">
    <name type="scientific">Parnassius mnemosyne</name>
    <name type="common">clouded apollo</name>
    <dbReference type="NCBI Taxonomy" id="213953"/>
    <lineage>
        <taxon>Eukaryota</taxon>
        <taxon>Metazoa</taxon>
        <taxon>Ecdysozoa</taxon>
        <taxon>Arthropoda</taxon>
        <taxon>Hexapoda</taxon>
        <taxon>Insecta</taxon>
        <taxon>Pterygota</taxon>
        <taxon>Neoptera</taxon>
        <taxon>Endopterygota</taxon>
        <taxon>Lepidoptera</taxon>
        <taxon>Glossata</taxon>
        <taxon>Ditrysia</taxon>
        <taxon>Papilionoidea</taxon>
        <taxon>Papilionidae</taxon>
        <taxon>Parnassiinae</taxon>
        <taxon>Parnassini</taxon>
        <taxon>Parnassius</taxon>
        <taxon>Driopa</taxon>
    </lineage>
</organism>
<feature type="compositionally biased region" description="Basic and acidic residues" evidence="2">
    <location>
        <begin position="258"/>
        <end position="267"/>
    </location>
</feature>
<protein>
    <submittedName>
        <fullName evidence="3">Uncharacterized protein</fullName>
    </submittedName>
</protein>
<feature type="region of interest" description="Disordered" evidence="2">
    <location>
        <begin position="258"/>
        <end position="286"/>
    </location>
</feature>
<keyword evidence="1" id="KW-0175">Coiled coil</keyword>
<dbReference type="EMBL" id="CAVLGL010000148">
    <property type="protein sequence ID" value="CAK1603062.1"/>
    <property type="molecule type" value="Genomic_DNA"/>
</dbReference>
<keyword evidence="4" id="KW-1185">Reference proteome</keyword>
<feature type="coiled-coil region" evidence="1">
    <location>
        <begin position="89"/>
        <end position="151"/>
    </location>
</feature>
<evidence type="ECO:0000256" key="2">
    <source>
        <dbReference type="SAM" id="MobiDB-lite"/>
    </source>
</evidence>
<evidence type="ECO:0000256" key="1">
    <source>
        <dbReference type="SAM" id="Coils"/>
    </source>
</evidence>